<dbReference type="CDD" id="cd01949">
    <property type="entry name" value="GGDEF"/>
    <property type="match status" value="1"/>
</dbReference>
<dbReference type="InterPro" id="IPR029787">
    <property type="entry name" value="Nucleotide_cyclase"/>
</dbReference>
<proteinExistence type="predicted"/>
<evidence type="ECO:0000259" key="3">
    <source>
        <dbReference type="PROSITE" id="PS50887"/>
    </source>
</evidence>
<evidence type="ECO:0000256" key="2">
    <source>
        <dbReference type="ARBA" id="ARBA00034247"/>
    </source>
</evidence>
<gene>
    <name evidence="4" type="ORF">ABNW52_01875</name>
</gene>
<accession>A0ABV1M202</accession>
<protein>
    <recommendedName>
        <fullName evidence="1">diguanylate cyclase</fullName>
        <ecNumber evidence="1">2.7.7.65</ecNumber>
    </recommendedName>
</protein>
<dbReference type="InterPro" id="IPR043128">
    <property type="entry name" value="Rev_trsase/Diguanyl_cyclase"/>
</dbReference>
<dbReference type="PANTHER" id="PTHR45138">
    <property type="entry name" value="REGULATORY COMPONENTS OF SENSORY TRANSDUCTION SYSTEM"/>
    <property type="match status" value="1"/>
</dbReference>
<evidence type="ECO:0000256" key="1">
    <source>
        <dbReference type="ARBA" id="ARBA00012528"/>
    </source>
</evidence>
<keyword evidence="4" id="KW-0548">Nucleotidyltransferase</keyword>
<dbReference type="Gene3D" id="3.30.70.270">
    <property type="match status" value="1"/>
</dbReference>
<dbReference type="NCBIfam" id="TIGR00254">
    <property type="entry name" value="GGDEF"/>
    <property type="match status" value="1"/>
</dbReference>
<name>A0ABV1M202_9NEIS</name>
<evidence type="ECO:0000313" key="4">
    <source>
        <dbReference type="EMBL" id="MEQ6289360.1"/>
    </source>
</evidence>
<dbReference type="InterPro" id="IPR000160">
    <property type="entry name" value="GGDEF_dom"/>
</dbReference>
<dbReference type="InterPro" id="IPR050469">
    <property type="entry name" value="Diguanylate_Cyclase"/>
</dbReference>
<comment type="caution">
    <text evidence="4">The sequence shown here is derived from an EMBL/GenBank/DDBJ whole genome shotgun (WGS) entry which is preliminary data.</text>
</comment>
<feature type="domain" description="GGDEF" evidence="3">
    <location>
        <begin position="180"/>
        <end position="308"/>
    </location>
</feature>
<dbReference type="EC" id="2.7.7.65" evidence="1"/>
<dbReference type="GO" id="GO:0052621">
    <property type="term" value="F:diguanylate cyclase activity"/>
    <property type="evidence" value="ECO:0007669"/>
    <property type="project" value="UniProtKB-EC"/>
</dbReference>
<evidence type="ECO:0000313" key="5">
    <source>
        <dbReference type="Proteomes" id="UP001433638"/>
    </source>
</evidence>
<sequence>MNDSTANPSIAHLVQQMAKMSAQREQRELERSLLELVGVLLPAHRIRFYSLRGNDQELEVRLLHLLDKAGGYHKVSPRVWQQPDAIMRQAILHSDDDPAPWYQDKQTWQVIRQRNRRMALLVVEGAVLGEQELGFLAAIVLIHENYLRLLYDAERDMLTGLLNRRTFDSRLYELLSMPGAQYTLALLDIDHFKQINDRYGHIVGDEVLLRMSQLMADTLGQEGRLYRYGGEEFAAVLRPSARSVEQLLEQLRQQIADTVFPQVGKVTISIGHVRIERQPLPANVVEQADKALYHAKEHGRNQVVDYALLQQQGLVQGDSWPQGDIELF</sequence>
<dbReference type="PANTHER" id="PTHR45138:SF9">
    <property type="entry name" value="DIGUANYLATE CYCLASE DGCM-RELATED"/>
    <property type="match status" value="1"/>
</dbReference>
<dbReference type="PROSITE" id="PS50887">
    <property type="entry name" value="GGDEF"/>
    <property type="match status" value="1"/>
</dbReference>
<keyword evidence="4" id="KW-0808">Transferase</keyword>
<dbReference type="Proteomes" id="UP001433638">
    <property type="component" value="Unassembled WGS sequence"/>
</dbReference>
<dbReference type="EMBL" id="JBEFLD010000001">
    <property type="protein sequence ID" value="MEQ6289360.1"/>
    <property type="molecule type" value="Genomic_DNA"/>
</dbReference>
<reference evidence="4" key="1">
    <citation type="submission" date="2024-06" db="EMBL/GenBank/DDBJ databases">
        <title>Genome sequence of Vogesella sp. MAHUQ-64.</title>
        <authorList>
            <person name="Huq M.A."/>
        </authorList>
    </citation>
    <scope>NUCLEOTIDE SEQUENCE</scope>
    <source>
        <strain evidence="4">MAHUQ-64</strain>
    </source>
</reference>
<organism evidence="4 5">
    <name type="scientific">Vogesella oryzagri</name>
    <dbReference type="NCBI Taxonomy" id="3160864"/>
    <lineage>
        <taxon>Bacteria</taxon>
        <taxon>Pseudomonadati</taxon>
        <taxon>Pseudomonadota</taxon>
        <taxon>Betaproteobacteria</taxon>
        <taxon>Neisseriales</taxon>
        <taxon>Chromobacteriaceae</taxon>
        <taxon>Vogesella</taxon>
    </lineage>
</organism>
<comment type="catalytic activity">
    <reaction evidence="2">
        <text>2 GTP = 3',3'-c-di-GMP + 2 diphosphate</text>
        <dbReference type="Rhea" id="RHEA:24898"/>
        <dbReference type="ChEBI" id="CHEBI:33019"/>
        <dbReference type="ChEBI" id="CHEBI:37565"/>
        <dbReference type="ChEBI" id="CHEBI:58805"/>
        <dbReference type="EC" id="2.7.7.65"/>
    </reaction>
</comment>
<dbReference type="SUPFAM" id="SSF55073">
    <property type="entry name" value="Nucleotide cyclase"/>
    <property type="match status" value="1"/>
</dbReference>
<keyword evidence="5" id="KW-1185">Reference proteome</keyword>
<dbReference type="RefSeq" id="WP_349583224.1">
    <property type="nucleotide sequence ID" value="NZ_JBEFLD010000001.1"/>
</dbReference>
<dbReference type="Pfam" id="PF00990">
    <property type="entry name" value="GGDEF"/>
    <property type="match status" value="1"/>
</dbReference>
<dbReference type="SMART" id="SM00267">
    <property type="entry name" value="GGDEF"/>
    <property type="match status" value="1"/>
</dbReference>